<evidence type="ECO:0000256" key="5">
    <source>
        <dbReference type="ARBA" id="ARBA00022989"/>
    </source>
</evidence>
<evidence type="ECO:0000256" key="1">
    <source>
        <dbReference type="ARBA" id="ARBA00004167"/>
    </source>
</evidence>
<comment type="subcellular location">
    <subcellularLocation>
        <location evidence="1">Membrane</location>
        <topology evidence="1">Single-pass membrane protein</topology>
    </subcellularLocation>
    <subcellularLocation>
        <location evidence="10">Mitochondrion inner membrane</location>
        <topology evidence="10">Single-pass membrane protein</topology>
    </subcellularLocation>
</comment>
<name>A0A9W8KZY5_9FUNG</name>
<keyword evidence="4 10" id="KW-0999">Mitochondrion inner membrane</keyword>
<dbReference type="OrthoDB" id="5576752at2759"/>
<accession>A0A9W8KZY5</accession>
<comment type="similarity">
    <text evidence="2 10">Belongs to the CBP4 family.</text>
</comment>
<keyword evidence="8 10" id="KW-0143">Chaperone</keyword>
<organism evidence="12 13">
    <name type="scientific">Coemansia spiralis</name>
    <dbReference type="NCBI Taxonomy" id="417178"/>
    <lineage>
        <taxon>Eukaryota</taxon>
        <taxon>Fungi</taxon>
        <taxon>Fungi incertae sedis</taxon>
        <taxon>Zoopagomycota</taxon>
        <taxon>Kickxellomycotina</taxon>
        <taxon>Kickxellomycetes</taxon>
        <taxon>Kickxellales</taxon>
        <taxon>Kickxellaceae</taxon>
        <taxon>Coemansia</taxon>
    </lineage>
</organism>
<dbReference type="Proteomes" id="UP001151518">
    <property type="component" value="Unassembled WGS sequence"/>
</dbReference>
<evidence type="ECO:0000256" key="11">
    <source>
        <dbReference type="SAM" id="MobiDB-lite"/>
    </source>
</evidence>
<dbReference type="PANTHER" id="PTHR28202">
    <property type="entry name" value="ASSEMBLY FACTOR CBP4"/>
    <property type="match status" value="1"/>
</dbReference>
<dbReference type="GO" id="GO:0005743">
    <property type="term" value="C:mitochondrial inner membrane"/>
    <property type="evidence" value="ECO:0007669"/>
    <property type="project" value="UniProtKB-SubCell"/>
</dbReference>
<keyword evidence="5 10" id="KW-1133">Transmembrane helix</keyword>
<keyword evidence="6 10" id="KW-0496">Mitochondrion</keyword>
<evidence type="ECO:0000313" key="13">
    <source>
        <dbReference type="Proteomes" id="UP001151518"/>
    </source>
</evidence>
<reference evidence="12" key="1">
    <citation type="submission" date="2022-07" db="EMBL/GenBank/DDBJ databases">
        <title>Phylogenomic reconstructions and comparative analyses of Kickxellomycotina fungi.</title>
        <authorList>
            <person name="Reynolds N.K."/>
            <person name="Stajich J.E."/>
            <person name="Barry K."/>
            <person name="Grigoriev I.V."/>
            <person name="Crous P."/>
            <person name="Smith M.E."/>
        </authorList>
    </citation>
    <scope>NUCLEOTIDE SEQUENCE</scope>
    <source>
        <strain evidence="12">NRRL 3115</strain>
    </source>
</reference>
<dbReference type="GO" id="GO:0034551">
    <property type="term" value="P:mitochondrial respiratory chain complex III assembly"/>
    <property type="evidence" value="ECO:0007669"/>
    <property type="project" value="TreeGrafter"/>
</dbReference>
<dbReference type="Pfam" id="PF07960">
    <property type="entry name" value="CBP4"/>
    <property type="match status" value="1"/>
</dbReference>
<evidence type="ECO:0000256" key="8">
    <source>
        <dbReference type="ARBA" id="ARBA00023186"/>
    </source>
</evidence>
<evidence type="ECO:0000256" key="2">
    <source>
        <dbReference type="ARBA" id="ARBA00006780"/>
    </source>
</evidence>
<feature type="compositionally biased region" description="Basic and acidic residues" evidence="11">
    <location>
        <begin position="65"/>
        <end position="78"/>
    </location>
</feature>
<sequence length="78" mass="8949">MALRLGLLAFGGIMGTALLLRYTIVPDEEKMLKSLSPEVRAEYERNKDQRRRSHDAVMKQIVDSSKSDRPIWDTSDKN</sequence>
<proteinExistence type="inferred from homology"/>
<keyword evidence="3 10" id="KW-0812">Transmembrane</keyword>
<evidence type="ECO:0000256" key="3">
    <source>
        <dbReference type="ARBA" id="ARBA00022692"/>
    </source>
</evidence>
<feature type="transmembrane region" description="Helical" evidence="10">
    <location>
        <begin position="6"/>
        <end position="24"/>
    </location>
</feature>
<keyword evidence="7 10" id="KW-0472">Membrane</keyword>
<evidence type="ECO:0000256" key="9">
    <source>
        <dbReference type="ARBA" id="ARBA00025413"/>
    </source>
</evidence>
<comment type="function">
    <text evidence="9 10">Essential for the assembly of ubiquinol-cytochrome c reductase. It has a direct effect on the correct occurrence of the Rieske protein, core 4, core 5 and apocytochrome b.</text>
</comment>
<evidence type="ECO:0000313" key="12">
    <source>
        <dbReference type="EMBL" id="KAJ2679077.1"/>
    </source>
</evidence>
<evidence type="ECO:0000256" key="10">
    <source>
        <dbReference type="RuleBase" id="RU368005"/>
    </source>
</evidence>
<dbReference type="PANTHER" id="PTHR28202:SF1">
    <property type="entry name" value="ASSEMBLY FACTOR CBP4"/>
    <property type="match status" value="1"/>
</dbReference>
<evidence type="ECO:0000256" key="4">
    <source>
        <dbReference type="ARBA" id="ARBA00022792"/>
    </source>
</evidence>
<dbReference type="InterPro" id="IPR012420">
    <property type="entry name" value="Cbp4"/>
</dbReference>
<evidence type="ECO:0000256" key="7">
    <source>
        <dbReference type="ARBA" id="ARBA00023136"/>
    </source>
</evidence>
<feature type="region of interest" description="Disordered" evidence="11">
    <location>
        <begin position="40"/>
        <end position="78"/>
    </location>
</feature>
<dbReference type="EMBL" id="JANBTW010000015">
    <property type="protein sequence ID" value="KAJ2679077.1"/>
    <property type="molecule type" value="Genomic_DNA"/>
</dbReference>
<gene>
    <name evidence="12" type="primary">CBP4</name>
    <name evidence="12" type="ORF">GGI25_001849</name>
</gene>
<protein>
    <recommendedName>
        <fullName evidence="10">Cytochrome b mRNA-processing protein 4</fullName>
    </recommendedName>
</protein>
<evidence type="ECO:0000256" key="6">
    <source>
        <dbReference type="ARBA" id="ARBA00023128"/>
    </source>
</evidence>
<dbReference type="AlphaFoldDB" id="A0A9W8KZY5"/>
<comment type="caution">
    <text evidence="12">The sequence shown here is derived from an EMBL/GenBank/DDBJ whole genome shotgun (WGS) entry which is preliminary data.</text>
</comment>